<reference evidence="2 3" key="1">
    <citation type="journal article" date="2015" name="Infect. Genet. Evol.">
        <title>Genomic sequences of six botulinum neurotoxin-producing strains representing three clostridial species illustrate the mobility and diversity of botulinum neurotoxin genes.</title>
        <authorList>
            <person name="Smith T.J."/>
            <person name="Hill K.K."/>
            <person name="Xie G."/>
            <person name="Foley B.T."/>
            <person name="Williamson C.H."/>
            <person name="Foster J.T."/>
            <person name="Johnson S.L."/>
            <person name="Chertkov O."/>
            <person name="Teshima H."/>
            <person name="Gibbons H.S."/>
            <person name="Johnsky L.A."/>
            <person name="Karavis M.A."/>
            <person name="Smith L.A."/>
        </authorList>
    </citation>
    <scope>NUCLEOTIDE SEQUENCE [LARGE SCALE GENOMIC DNA]</scope>
    <source>
        <strain evidence="2 3">CDC 2741</strain>
    </source>
</reference>
<keyword evidence="2" id="KW-0378">Hydrolase</keyword>
<keyword evidence="2" id="KW-0255">Endonuclease</keyword>
<evidence type="ECO:0000313" key="2">
    <source>
        <dbReference type="EMBL" id="KIE45991.1"/>
    </source>
</evidence>
<sequence>MKSYVEYIDSNGYKYATDSSGRIANAQGDLQLGEGIRNPYAQRTVGGADRLPTDDGGHLIGKQFNGSGQIDNLVPQNSGINRSGGEWYKMEQNWANALNEGSKVKVDITPNYSGNVARTHSFNVDYWIDGEKFIQIIMNP</sequence>
<dbReference type="Proteomes" id="UP000031366">
    <property type="component" value="Unassembled WGS sequence"/>
</dbReference>
<name>A0A0C1R6A3_9CLOT</name>
<accession>A0A0C1R6A3</accession>
<organism evidence="2 3">
    <name type="scientific">Clostridium argentinense CDC 2741</name>
    <dbReference type="NCBI Taxonomy" id="1418104"/>
    <lineage>
        <taxon>Bacteria</taxon>
        <taxon>Bacillati</taxon>
        <taxon>Bacillota</taxon>
        <taxon>Clostridia</taxon>
        <taxon>Eubacteriales</taxon>
        <taxon>Clostridiaceae</taxon>
        <taxon>Clostridium</taxon>
    </lineage>
</organism>
<dbReference type="GO" id="GO:0004519">
    <property type="term" value="F:endonuclease activity"/>
    <property type="evidence" value="ECO:0007669"/>
    <property type="project" value="UniProtKB-KW"/>
</dbReference>
<comment type="caution">
    <text evidence="2">The sequence shown here is derived from an EMBL/GenBank/DDBJ whole genome shotgun (WGS) entry which is preliminary data.</text>
</comment>
<dbReference type="InterPro" id="IPR044927">
    <property type="entry name" value="Endonuclea_NS_2"/>
</dbReference>
<keyword evidence="3" id="KW-1185">Reference proteome</keyword>
<dbReference type="Gene3D" id="3.40.570.10">
    <property type="entry name" value="Extracellular Endonuclease, subunit A"/>
    <property type="match status" value="1"/>
</dbReference>
<dbReference type="InterPro" id="IPR044929">
    <property type="entry name" value="DNA/RNA_non-sp_Endonuclease_sf"/>
</dbReference>
<dbReference type="AlphaFoldDB" id="A0A0C1R6A3"/>
<dbReference type="RefSeq" id="WP_052268178.1">
    <property type="nucleotide sequence ID" value="NZ_AYSO01000018.1"/>
</dbReference>
<evidence type="ECO:0000259" key="1">
    <source>
        <dbReference type="Pfam" id="PF13930"/>
    </source>
</evidence>
<feature type="domain" description="Type VII secretion system protein EssD-like" evidence="1">
    <location>
        <begin position="9"/>
        <end position="129"/>
    </location>
</feature>
<keyword evidence="2" id="KW-0540">Nuclease</keyword>
<proteinExistence type="predicted"/>
<dbReference type="Pfam" id="PF13930">
    <property type="entry name" value="Endonuclea_NS_2"/>
    <property type="match status" value="1"/>
</dbReference>
<protein>
    <submittedName>
        <fullName evidence="2">DNA/RNA non-specific endonuclease family protein</fullName>
    </submittedName>
</protein>
<dbReference type="EMBL" id="AYSO01000018">
    <property type="protein sequence ID" value="KIE45991.1"/>
    <property type="molecule type" value="Genomic_DNA"/>
</dbReference>
<evidence type="ECO:0000313" key="3">
    <source>
        <dbReference type="Proteomes" id="UP000031366"/>
    </source>
</evidence>
<gene>
    <name evidence="2" type="ORF">U732_2364</name>
</gene>
<dbReference type="STRING" id="29341.RSJ17_02250"/>